<keyword evidence="2" id="KW-1185">Reference proteome</keyword>
<comment type="caution">
    <text evidence="1">The sequence shown here is derived from an EMBL/GenBank/DDBJ whole genome shotgun (WGS) entry which is preliminary data.</text>
</comment>
<gene>
    <name evidence="1" type="ORF">HICCMSTLAB_LOCUS14043</name>
</gene>
<evidence type="ECO:0000313" key="2">
    <source>
        <dbReference type="Proteomes" id="UP000786811"/>
    </source>
</evidence>
<proteinExistence type="predicted"/>
<dbReference type="OrthoDB" id="1046782at2759"/>
<sequence length="121" mass="14461">MTTNDISFIDCLFELFSRCSYFRDKDTSGYNSSMSIVDNKFNKYLRFIEKSINQDYSCYIYDLSIYDKSRYFGKQAKYGGYDFKNNCVEPLNHKVHRLYPGSHSRTLTIYIMDYVTQEFID</sequence>
<protein>
    <submittedName>
        <fullName evidence="1">Uncharacterized protein</fullName>
    </submittedName>
</protein>
<name>A0A8J2MVC7_COTCN</name>
<dbReference type="AlphaFoldDB" id="A0A8J2MVC7"/>
<reference evidence="1" key="1">
    <citation type="submission" date="2021-04" db="EMBL/GenBank/DDBJ databases">
        <authorList>
            <person name="Chebbi M.A.C M."/>
        </authorList>
    </citation>
    <scope>NUCLEOTIDE SEQUENCE</scope>
</reference>
<accession>A0A8J2MVC7</accession>
<organism evidence="1 2">
    <name type="scientific">Cotesia congregata</name>
    <name type="common">Parasitoid wasp</name>
    <name type="synonym">Apanteles congregatus</name>
    <dbReference type="NCBI Taxonomy" id="51543"/>
    <lineage>
        <taxon>Eukaryota</taxon>
        <taxon>Metazoa</taxon>
        <taxon>Ecdysozoa</taxon>
        <taxon>Arthropoda</taxon>
        <taxon>Hexapoda</taxon>
        <taxon>Insecta</taxon>
        <taxon>Pterygota</taxon>
        <taxon>Neoptera</taxon>
        <taxon>Endopterygota</taxon>
        <taxon>Hymenoptera</taxon>
        <taxon>Apocrita</taxon>
        <taxon>Ichneumonoidea</taxon>
        <taxon>Braconidae</taxon>
        <taxon>Microgastrinae</taxon>
        <taxon>Cotesia</taxon>
    </lineage>
</organism>
<dbReference type="Proteomes" id="UP000786811">
    <property type="component" value="Unassembled WGS sequence"/>
</dbReference>
<feature type="non-terminal residue" evidence="1">
    <location>
        <position position="121"/>
    </location>
</feature>
<evidence type="ECO:0000313" key="1">
    <source>
        <dbReference type="EMBL" id="CAG5109535.1"/>
    </source>
</evidence>
<dbReference type="EMBL" id="CAJNRD030001454">
    <property type="protein sequence ID" value="CAG5109535.1"/>
    <property type="molecule type" value="Genomic_DNA"/>
</dbReference>